<dbReference type="InterPro" id="IPR015421">
    <property type="entry name" value="PyrdxlP-dep_Trfase_major"/>
</dbReference>
<name>A0ABV4TT59_9GAMM</name>
<keyword evidence="13" id="KW-1185">Reference proteome</keyword>
<evidence type="ECO:0000259" key="11">
    <source>
        <dbReference type="Pfam" id="PF00155"/>
    </source>
</evidence>
<dbReference type="EMBL" id="JBGUAW010000004">
    <property type="protein sequence ID" value="MFA9460428.1"/>
    <property type="molecule type" value="Genomic_DNA"/>
</dbReference>
<evidence type="ECO:0000256" key="9">
    <source>
        <dbReference type="ARBA" id="ARBA00048531"/>
    </source>
</evidence>
<comment type="cofactor">
    <cofactor evidence="1">
        <name>pyridoxal 5'-phosphate</name>
        <dbReference type="ChEBI" id="CHEBI:597326"/>
    </cofactor>
</comment>
<comment type="caution">
    <text evidence="12">The sequence shown here is derived from an EMBL/GenBank/DDBJ whole genome shotgun (WGS) entry which is preliminary data.</text>
</comment>
<comment type="function">
    <text evidence="2">Decarboxylates L-threonine-O-3-phosphate to yield (R)-1-amino-2-propanol O-2-phosphate, the precursor for the linkage between the nucleotide loop and the corrin ring in cobalamin.</text>
</comment>
<accession>A0ABV4TT59</accession>
<comment type="pathway">
    <text evidence="3">Cofactor biosynthesis; adenosylcobalamin biosynthesis.</text>
</comment>
<evidence type="ECO:0000313" key="12">
    <source>
        <dbReference type="EMBL" id="MFA9460428.1"/>
    </source>
</evidence>
<dbReference type="Proteomes" id="UP001575181">
    <property type="component" value="Unassembled WGS sequence"/>
</dbReference>
<dbReference type="SUPFAM" id="SSF53383">
    <property type="entry name" value="PLP-dependent transferases"/>
    <property type="match status" value="1"/>
</dbReference>
<reference evidence="12 13" key="1">
    <citation type="submission" date="2024-08" db="EMBL/GenBank/DDBJ databases">
        <title>Whole-genome sequencing of halo(alkali)philic microorganisms from hypersaline lakes.</title>
        <authorList>
            <person name="Sorokin D.Y."/>
            <person name="Merkel A.Y."/>
            <person name="Messina E."/>
            <person name="Yakimov M."/>
        </authorList>
    </citation>
    <scope>NUCLEOTIDE SEQUENCE [LARGE SCALE GENOMIC DNA]</scope>
    <source>
        <strain evidence="12 13">Cl-TMA</strain>
    </source>
</reference>
<dbReference type="PANTHER" id="PTHR42885">
    <property type="entry name" value="HISTIDINOL-PHOSPHATE AMINOTRANSFERASE-RELATED"/>
    <property type="match status" value="1"/>
</dbReference>
<dbReference type="CDD" id="cd00609">
    <property type="entry name" value="AAT_like"/>
    <property type="match status" value="1"/>
</dbReference>
<keyword evidence="5" id="KW-0169">Cobalamin biosynthesis</keyword>
<keyword evidence="6" id="KW-0663">Pyridoxal phosphate</keyword>
<dbReference type="RefSeq" id="WP_373655215.1">
    <property type="nucleotide sequence ID" value="NZ_JBGUAW010000004.1"/>
</dbReference>
<keyword evidence="7 12" id="KW-0456">Lyase</keyword>
<proteinExistence type="predicted"/>
<dbReference type="GO" id="GO:0048472">
    <property type="term" value="F:threonine-phosphate decarboxylase activity"/>
    <property type="evidence" value="ECO:0007669"/>
    <property type="project" value="UniProtKB-EC"/>
</dbReference>
<dbReference type="NCBIfam" id="TIGR01140">
    <property type="entry name" value="L_thr_O3P_dcar"/>
    <property type="match status" value="1"/>
</dbReference>
<evidence type="ECO:0000256" key="5">
    <source>
        <dbReference type="ARBA" id="ARBA00022573"/>
    </source>
</evidence>
<comment type="catalytic activity">
    <reaction evidence="9">
        <text>O-phospho-L-threonine + H(+) = (R)-1-aminopropan-2-yl phosphate + CO2</text>
        <dbReference type="Rhea" id="RHEA:11492"/>
        <dbReference type="ChEBI" id="CHEBI:15378"/>
        <dbReference type="ChEBI" id="CHEBI:16526"/>
        <dbReference type="ChEBI" id="CHEBI:58563"/>
        <dbReference type="ChEBI" id="CHEBI:58675"/>
        <dbReference type="EC" id="4.1.1.81"/>
    </reaction>
</comment>
<feature type="domain" description="Aminotransferase class I/classII large" evidence="11">
    <location>
        <begin position="48"/>
        <end position="306"/>
    </location>
</feature>
<dbReference type="Gene3D" id="3.40.640.10">
    <property type="entry name" value="Type I PLP-dependent aspartate aminotransferase-like (Major domain)"/>
    <property type="match status" value="1"/>
</dbReference>
<dbReference type="InterPro" id="IPR015424">
    <property type="entry name" value="PyrdxlP-dep_Trfase"/>
</dbReference>
<dbReference type="Pfam" id="PF00155">
    <property type="entry name" value="Aminotran_1_2"/>
    <property type="match status" value="1"/>
</dbReference>
<dbReference type="InterPro" id="IPR015422">
    <property type="entry name" value="PyrdxlP-dep_Trfase_small"/>
</dbReference>
<evidence type="ECO:0000256" key="1">
    <source>
        <dbReference type="ARBA" id="ARBA00001933"/>
    </source>
</evidence>
<evidence type="ECO:0000256" key="2">
    <source>
        <dbReference type="ARBA" id="ARBA00003444"/>
    </source>
</evidence>
<evidence type="ECO:0000256" key="3">
    <source>
        <dbReference type="ARBA" id="ARBA00004953"/>
    </source>
</evidence>
<dbReference type="InterPro" id="IPR005860">
    <property type="entry name" value="CobD"/>
</dbReference>
<gene>
    <name evidence="12" type="primary">cobD</name>
    <name evidence="12" type="ORF">ACERLL_06250</name>
</gene>
<feature type="region of interest" description="Disordered" evidence="10">
    <location>
        <begin position="1"/>
        <end position="27"/>
    </location>
</feature>
<feature type="compositionally biased region" description="Basic and acidic residues" evidence="10">
    <location>
        <begin position="1"/>
        <end position="10"/>
    </location>
</feature>
<dbReference type="InterPro" id="IPR004839">
    <property type="entry name" value="Aminotransferase_I/II_large"/>
</dbReference>
<evidence type="ECO:0000256" key="7">
    <source>
        <dbReference type="ARBA" id="ARBA00023239"/>
    </source>
</evidence>
<dbReference type="EC" id="4.1.1.81" evidence="4"/>
<evidence type="ECO:0000256" key="10">
    <source>
        <dbReference type="SAM" id="MobiDB-lite"/>
    </source>
</evidence>
<evidence type="ECO:0000256" key="6">
    <source>
        <dbReference type="ARBA" id="ARBA00022898"/>
    </source>
</evidence>
<dbReference type="Gene3D" id="3.90.1150.10">
    <property type="entry name" value="Aspartate Aminotransferase, domain 1"/>
    <property type="match status" value="1"/>
</dbReference>
<evidence type="ECO:0000256" key="4">
    <source>
        <dbReference type="ARBA" id="ARBA00012285"/>
    </source>
</evidence>
<protein>
    <recommendedName>
        <fullName evidence="4">threonine-phosphate decarboxylase</fullName>
        <ecNumber evidence="4">4.1.1.81</ecNumber>
    </recommendedName>
    <alternativeName>
        <fullName evidence="8">L-threonine-O-3-phosphate decarboxylase</fullName>
    </alternativeName>
</protein>
<evidence type="ECO:0000256" key="8">
    <source>
        <dbReference type="ARBA" id="ARBA00029996"/>
    </source>
</evidence>
<dbReference type="PANTHER" id="PTHR42885:SF1">
    <property type="entry name" value="THREONINE-PHOSPHATE DECARBOXYLASE"/>
    <property type="match status" value="1"/>
</dbReference>
<sequence>MIEHGGDLKEARRRHGEPRGGWVDLSTGINPRGYPVPAVDEHAWHRLPEGDDGLLEAAAAYYGTAELLTVPGSEAAIQLLPRLRRPGSAAVLWPTYGEHAWRWARAGHRVERPRAADLEAASRSADVLVVTNPNNPDGQRFRREELLRWHRNLSGRDGWLIVDEAFADVAPEHSLAAEAGRPGLLVLRSPGKFFGLPGGRVGFLAAEAAVRQALAEELGPWPVSGPARTVVREALADGAWQAAARQRLAEEGQALSALLAEAGWSPAGGTPLFQWLPGGASAERHRLLVERGLWTRLFAEPAGLRIGLPGEAKGWVRLRASLGM</sequence>
<evidence type="ECO:0000313" key="13">
    <source>
        <dbReference type="Proteomes" id="UP001575181"/>
    </source>
</evidence>
<organism evidence="12 13">
    <name type="scientific">Thiohalorhabdus methylotrophus</name>
    <dbReference type="NCBI Taxonomy" id="3242694"/>
    <lineage>
        <taxon>Bacteria</taxon>
        <taxon>Pseudomonadati</taxon>
        <taxon>Pseudomonadota</taxon>
        <taxon>Gammaproteobacteria</taxon>
        <taxon>Thiohalorhabdales</taxon>
        <taxon>Thiohalorhabdaceae</taxon>
        <taxon>Thiohalorhabdus</taxon>
    </lineage>
</organism>